<feature type="transmembrane region" description="Helical" evidence="1">
    <location>
        <begin position="68"/>
        <end position="88"/>
    </location>
</feature>
<feature type="transmembrane region" description="Helical" evidence="1">
    <location>
        <begin position="100"/>
        <end position="120"/>
    </location>
</feature>
<evidence type="ECO:0000256" key="1">
    <source>
        <dbReference type="SAM" id="Phobius"/>
    </source>
</evidence>
<sequence>MPPTLRYSLTGIAALAALSGVHAVRDAGAGDNWLMGIAPNLCAAVAIPFVALGIWVDQRRDAGRRTTLRAFAWCAAGSLSGLVVWELVQRSTSGLVFDPWDLLATVVGTGLAAALIVVLAPAERPQ</sequence>
<organism evidence="2 3">
    <name type="scientific">Glacieibacterium frigidum</name>
    <dbReference type="NCBI Taxonomy" id="2593303"/>
    <lineage>
        <taxon>Bacteria</taxon>
        <taxon>Pseudomonadati</taxon>
        <taxon>Pseudomonadota</taxon>
        <taxon>Alphaproteobacteria</taxon>
        <taxon>Sphingomonadales</taxon>
        <taxon>Sphingosinicellaceae</taxon>
        <taxon>Glacieibacterium</taxon>
    </lineage>
</organism>
<dbReference type="RefSeq" id="WP_143555031.1">
    <property type="nucleotide sequence ID" value="NZ_VJWA01000001.1"/>
</dbReference>
<gene>
    <name evidence="2" type="ORF">FMM06_04830</name>
</gene>
<dbReference type="EMBL" id="VJWA01000001">
    <property type="protein sequence ID" value="TRW17486.1"/>
    <property type="molecule type" value="Genomic_DNA"/>
</dbReference>
<accession>A0A552UGZ2</accession>
<keyword evidence="1" id="KW-1133">Transmembrane helix</keyword>
<dbReference type="AlphaFoldDB" id="A0A552UGZ2"/>
<evidence type="ECO:0000313" key="3">
    <source>
        <dbReference type="Proteomes" id="UP000317894"/>
    </source>
</evidence>
<comment type="caution">
    <text evidence="2">The sequence shown here is derived from an EMBL/GenBank/DDBJ whole genome shotgun (WGS) entry which is preliminary data.</text>
</comment>
<dbReference type="Proteomes" id="UP000317894">
    <property type="component" value="Unassembled WGS sequence"/>
</dbReference>
<feature type="transmembrane region" description="Helical" evidence="1">
    <location>
        <begin position="33"/>
        <end position="56"/>
    </location>
</feature>
<protein>
    <submittedName>
        <fullName evidence="2">Uncharacterized protein</fullName>
    </submittedName>
</protein>
<keyword evidence="3" id="KW-1185">Reference proteome</keyword>
<keyword evidence="1" id="KW-0812">Transmembrane</keyword>
<keyword evidence="1" id="KW-0472">Membrane</keyword>
<proteinExistence type="predicted"/>
<name>A0A552UGZ2_9SPHN</name>
<evidence type="ECO:0000313" key="2">
    <source>
        <dbReference type="EMBL" id="TRW17486.1"/>
    </source>
</evidence>
<reference evidence="2 3" key="1">
    <citation type="submission" date="2019-07" db="EMBL/GenBank/DDBJ databases">
        <title>Novel species isolated from glacier.</title>
        <authorList>
            <person name="Liu Q."/>
            <person name="Xin Y.-H."/>
        </authorList>
    </citation>
    <scope>NUCLEOTIDE SEQUENCE [LARGE SCALE GENOMIC DNA]</scope>
    <source>
        <strain evidence="2 3">LB1R16</strain>
    </source>
</reference>